<evidence type="ECO:0000256" key="3">
    <source>
        <dbReference type="ARBA" id="ARBA00023002"/>
    </source>
</evidence>
<name>A0A6V8HDG2_TALPI</name>
<dbReference type="AlphaFoldDB" id="A0A6V8HDG2"/>
<comment type="similarity">
    <text evidence="1 4">Belongs to the short-chain dehydrogenases/reductases (SDR) family.</text>
</comment>
<dbReference type="InterPro" id="IPR020904">
    <property type="entry name" value="Sc_DH/Rdtase_CS"/>
</dbReference>
<comment type="caution">
    <text evidence="5">The sequence shown here is derived from an EMBL/GenBank/DDBJ whole genome shotgun (WGS) entry which is preliminary data.</text>
</comment>
<evidence type="ECO:0000256" key="4">
    <source>
        <dbReference type="RuleBase" id="RU000363"/>
    </source>
</evidence>
<dbReference type="PRINTS" id="PR00080">
    <property type="entry name" value="SDRFAMILY"/>
</dbReference>
<dbReference type="PRINTS" id="PR00081">
    <property type="entry name" value="GDHRDH"/>
</dbReference>
<dbReference type="Proteomes" id="UP000053095">
    <property type="component" value="Unassembled WGS sequence"/>
</dbReference>
<keyword evidence="2" id="KW-0521">NADP</keyword>
<dbReference type="Gene3D" id="3.40.50.720">
    <property type="entry name" value="NAD(P)-binding Rossmann-like Domain"/>
    <property type="match status" value="1"/>
</dbReference>
<dbReference type="EMBL" id="DF933829">
    <property type="protein sequence ID" value="GAM38465.1"/>
    <property type="molecule type" value="Genomic_DNA"/>
</dbReference>
<reference evidence="6" key="1">
    <citation type="journal article" date="2015" name="Genome Announc.">
        <title>Draft genome sequence of Talaromyces cellulolyticus strain Y-94, a source of lignocellulosic biomass-degrading enzymes.</title>
        <authorList>
            <person name="Fujii T."/>
            <person name="Koike H."/>
            <person name="Sawayama S."/>
            <person name="Yano S."/>
            <person name="Inoue H."/>
        </authorList>
    </citation>
    <scope>NUCLEOTIDE SEQUENCE [LARGE SCALE GENOMIC DNA]</scope>
    <source>
        <strain evidence="6">Y-94</strain>
    </source>
</reference>
<evidence type="ECO:0000256" key="2">
    <source>
        <dbReference type="ARBA" id="ARBA00022857"/>
    </source>
</evidence>
<protein>
    <submittedName>
        <fullName evidence="5">15-hydroxyprostaglandin dehydrogenase</fullName>
    </submittedName>
</protein>
<dbReference type="GO" id="GO:0016616">
    <property type="term" value="F:oxidoreductase activity, acting on the CH-OH group of donors, NAD or NADP as acceptor"/>
    <property type="evidence" value="ECO:0007669"/>
    <property type="project" value="TreeGrafter"/>
</dbReference>
<evidence type="ECO:0000313" key="6">
    <source>
        <dbReference type="Proteomes" id="UP000053095"/>
    </source>
</evidence>
<dbReference type="SUPFAM" id="SSF51735">
    <property type="entry name" value="NAD(P)-binding Rossmann-fold domains"/>
    <property type="match status" value="1"/>
</dbReference>
<keyword evidence="3" id="KW-0560">Oxidoreductase</keyword>
<proteinExistence type="inferred from homology"/>
<dbReference type="PANTHER" id="PTHR44229:SF4">
    <property type="entry name" value="15-HYDROXYPROSTAGLANDIN DEHYDROGENASE [NAD(+)]"/>
    <property type="match status" value="1"/>
</dbReference>
<dbReference type="PANTHER" id="PTHR44229">
    <property type="entry name" value="15-HYDROXYPROSTAGLANDIN DEHYDROGENASE [NAD(+)]"/>
    <property type="match status" value="1"/>
</dbReference>
<dbReference type="InterPro" id="IPR002347">
    <property type="entry name" value="SDR_fam"/>
</dbReference>
<dbReference type="GO" id="GO:0005737">
    <property type="term" value="C:cytoplasm"/>
    <property type="evidence" value="ECO:0007669"/>
    <property type="project" value="TreeGrafter"/>
</dbReference>
<evidence type="ECO:0000313" key="5">
    <source>
        <dbReference type="EMBL" id="GAM38465.1"/>
    </source>
</evidence>
<dbReference type="InterPro" id="IPR036291">
    <property type="entry name" value="NAD(P)-bd_dom_sf"/>
</dbReference>
<organism evidence="5 6">
    <name type="scientific">Talaromyces pinophilus</name>
    <name type="common">Penicillium pinophilum</name>
    <dbReference type="NCBI Taxonomy" id="128442"/>
    <lineage>
        <taxon>Eukaryota</taxon>
        <taxon>Fungi</taxon>
        <taxon>Dikarya</taxon>
        <taxon>Ascomycota</taxon>
        <taxon>Pezizomycotina</taxon>
        <taxon>Eurotiomycetes</taxon>
        <taxon>Eurotiomycetidae</taxon>
        <taxon>Eurotiales</taxon>
        <taxon>Trichocomaceae</taxon>
        <taxon>Talaromyces</taxon>
        <taxon>Talaromyces sect. Talaromyces</taxon>
    </lineage>
</organism>
<dbReference type="Pfam" id="PF00106">
    <property type="entry name" value="adh_short"/>
    <property type="match status" value="1"/>
</dbReference>
<dbReference type="PROSITE" id="PS00061">
    <property type="entry name" value="ADH_SHORT"/>
    <property type="match status" value="1"/>
</dbReference>
<accession>A0A6V8HDG2</accession>
<sequence length="310" mass="33424">MSLITPNQSLFSSSLKGLVIVLTGGAQGVGRSVVEQLHAAGAKVIFGDVNDTPATKLVSTLNSKATDSEERVHFVHCDTSNYANQLVLFQRAYNLYKRIDIVIANAAIVIHKDPFTVAHESDEAILSAPSLAEIDVNLKGLLYTTRLGLHYLRKNPTTTSPSGYKGDVVLVSSIAGFKESGGHTTYTASKHGVIGVMRGLALEETRMVTGIEQGWADRGLPSNEAADVANAILICATANRSIGLESEQKHEGAVLPFNGKIVYVAGGKSYEIEDRIQALEPEWLGRENSEILEKGQEFLHSGMTSWETSK</sequence>
<evidence type="ECO:0000256" key="1">
    <source>
        <dbReference type="ARBA" id="ARBA00006484"/>
    </source>
</evidence>
<gene>
    <name evidence="5" type="ORF">TCE0_033f09209</name>
</gene>
<keyword evidence="6" id="KW-1185">Reference proteome</keyword>